<sequence>IVQAVWYSSQQVDKNCAFEFENKDELLNTRIHQKITPKHNTPKQNQKSPQRTLMTKFYNIPSCSDESDGIDCSDSNYNNKLNELVSQNIENINLSSIQDPIVHAKKGAPHKNWFKVSQEIEQKNTKH</sequence>
<organism evidence="1 2">
    <name type="scientific">Gigaspora margarita</name>
    <dbReference type="NCBI Taxonomy" id="4874"/>
    <lineage>
        <taxon>Eukaryota</taxon>
        <taxon>Fungi</taxon>
        <taxon>Fungi incertae sedis</taxon>
        <taxon>Mucoromycota</taxon>
        <taxon>Glomeromycotina</taxon>
        <taxon>Glomeromycetes</taxon>
        <taxon>Diversisporales</taxon>
        <taxon>Gigasporaceae</taxon>
        <taxon>Gigaspora</taxon>
    </lineage>
</organism>
<keyword evidence="2" id="KW-1185">Reference proteome</keyword>
<comment type="caution">
    <text evidence="1">The sequence shown here is derived from an EMBL/GenBank/DDBJ whole genome shotgun (WGS) entry which is preliminary data.</text>
</comment>
<evidence type="ECO:0000313" key="2">
    <source>
        <dbReference type="Proteomes" id="UP000789901"/>
    </source>
</evidence>
<dbReference type="EMBL" id="CAJVQB010037489">
    <property type="protein sequence ID" value="CAG8825243.1"/>
    <property type="molecule type" value="Genomic_DNA"/>
</dbReference>
<dbReference type="Proteomes" id="UP000789901">
    <property type="component" value="Unassembled WGS sequence"/>
</dbReference>
<accession>A0ABN7WB09</accession>
<reference evidence="1 2" key="1">
    <citation type="submission" date="2021-06" db="EMBL/GenBank/DDBJ databases">
        <authorList>
            <person name="Kallberg Y."/>
            <person name="Tangrot J."/>
            <person name="Rosling A."/>
        </authorList>
    </citation>
    <scope>NUCLEOTIDE SEQUENCE [LARGE SCALE GENOMIC DNA]</scope>
    <source>
        <strain evidence="1 2">120-4 pot B 10/14</strain>
    </source>
</reference>
<name>A0ABN7WB09_GIGMA</name>
<feature type="non-terminal residue" evidence="1">
    <location>
        <position position="1"/>
    </location>
</feature>
<proteinExistence type="predicted"/>
<evidence type="ECO:0000313" key="1">
    <source>
        <dbReference type="EMBL" id="CAG8825243.1"/>
    </source>
</evidence>
<protein>
    <submittedName>
        <fullName evidence="1">37296_t:CDS:1</fullName>
    </submittedName>
</protein>
<gene>
    <name evidence="1" type="ORF">GMARGA_LOCUS28794</name>
</gene>